<keyword evidence="3 10" id="KW-0328">Glycosyltransferase</keyword>
<keyword evidence="2 10" id="KW-0132">Cell division</keyword>
<dbReference type="InterPro" id="IPR007235">
    <property type="entry name" value="Glyco_trans_28_C"/>
</dbReference>
<comment type="caution">
    <text evidence="13">The sequence shown here is derived from an EMBL/GenBank/DDBJ whole genome shotgun (WGS) entry which is preliminary data.</text>
</comment>
<comment type="subcellular location">
    <subcellularLocation>
        <location evidence="10">Cell membrane</location>
        <topology evidence="10">Peripheral membrane protein</topology>
        <orientation evidence="10">Cytoplasmic side</orientation>
    </subcellularLocation>
</comment>
<dbReference type="GO" id="GO:0009252">
    <property type="term" value="P:peptidoglycan biosynthetic process"/>
    <property type="evidence" value="ECO:0007669"/>
    <property type="project" value="UniProtKB-UniRule"/>
</dbReference>
<evidence type="ECO:0000259" key="12">
    <source>
        <dbReference type="Pfam" id="PF04101"/>
    </source>
</evidence>
<organism evidence="13 14">
    <name type="scientific">Candidatus Giovannonibacteria bacterium RIFCSPHIGHO2_01_FULL_45_23</name>
    <dbReference type="NCBI Taxonomy" id="1798325"/>
    <lineage>
        <taxon>Bacteria</taxon>
        <taxon>Candidatus Giovannoniibacteriota</taxon>
    </lineage>
</organism>
<dbReference type="Gene3D" id="3.40.50.2000">
    <property type="entry name" value="Glycogen Phosphorylase B"/>
    <property type="match status" value="2"/>
</dbReference>
<evidence type="ECO:0000313" key="14">
    <source>
        <dbReference type="Proteomes" id="UP000179251"/>
    </source>
</evidence>
<feature type="domain" description="Glycosyl transferase family 28 C-terminal" evidence="12">
    <location>
        <begin position="192"/>
        <end position="362"/>
    </location>
</feature>
<feature type="binding site" evidence="10">
    <location>
        <position position="169"/>
    </location>
    <ligand>
        <name>UDP-N-acetyl-alpha-D-glucosamine</name>
        <dbReference type="ChEBI" id="CHEBI:57705"/>
    </ligand>
</feature>
<evidence type="ECO:0000256" key="4">
    <source>
        <dbReference type="ARBA" id="ARBA00022679"/>
    </source>
</evidence>
<evidence type="ECO:0000256" key="7">
    <source>
        <dbReference type="ARBA" id="ARBA00023136"/>
    </source>
</evidence>
<keyword evidence="7 10" id="KW-0472">Membrane</keyword>
<evidence type="ECO:0000256" key="1">
    <source>
        <dbReference type="ARBA" id="ARBA00022475"/>
    </source>
</evidence>
<keyword evidence="5 10" id="KW-0133">Cell shape</keyword>
<evidence type="ECO:0000256" key="6">
    <source>
        <dbReference type="ARBA" id="ARBA00022984"/>
    </source>
</evidence>
<dbReference type="Proteomes" id="UP000179251">
    <property type="component" value="Unassembled WGS sequence"/>
</dbReference>
<evidence type="ECO:0000256" key="10">
    <source>
        <dbReference type="HAMAP-Rule" id="MF_00033"/>
    </source>
</evidence>
<reference evidence="13 14" key="1">
    <citation type="journal article" date="2016" name="Nat. Commun.">
        <title>Thousands of microbial genomes shed light on interconnected biogeochemical processes in an aquifer system.</title>
        <authorList>
            <person name="Anantharaman K."/>
            <person name="Brown C.T."/>
            <person name="Hug L.A."/>
            <person name="Sharon I."/>
            <person name="Castelle C.J."/>
            <person name="Probst A.J."/>
            <person name="Thomas B.C."/>
            <person name="Singh A."/>
            <person name="Wilkins M.J."/>
            <person name="Karaoz U."/>
            <person name="Brodie E.L."/>
            <person name="Williams K.H."/>
            <person name="Hubbard S.S."/>
            <person name="Banfield J.F."/>
        </authorList>
    </citation>
    <scope>NUCLEOTIDE SEQUENCE [LARGE SCALE GENOMIC DNA]</scope>
</reference>
<comment type="similarity">
    <text evidence="10">Belongs to the glycosyltransferase 28 family. MurG subfamily.</text>
</comment>
<name>A0A1F5VEA8_9BACT</name>
<keyword evidence="9 10" id="KW-0961">Cell wall biogenesis/degradation</keyword>
<dbReference type="AlphaFoldDB" id="A0A1F5VEA8"/>
<keyword evidence="1 10" id="KW-1003">Cell membrane</keyword>
<dbReference type="NCBIfam" id="TIGR01133">
    <property type="entry name" value="murG"/>
    <property type="match status" value="1"/>
</dbReference>
<comment type="function">
    <text evidence="10">Cell wall formation. Catalyzes the transfer of a GlcNAc subunit on undecaprenyl-pyrophosphoryl-MurNAc-pentapeptide (lipid intermediate I) to form undecaprenyl-pyrophosphoryl-MurNAc-(pentapeptide)GlcNAc (lipid intermediate II).</text>
</comment>
<dbReference type="GO" id="GO:0071555">
    <property type="term" value="P:cell wall organization"/>
    <property type="evidence" value="ECO:0007669"/>
    <property type="project" value="UniProtKB-KW"/>
</dbReference>
<keyword evidence="8 10" id="KW-0131">Cell cycle</keyword>
<keyword evidence="4 10" id="KW-0808">Transferase</keyword>
<dbReference type="InterPro" id="IPR004276">
    <property type="entry name" value="GlycoTrans_28_N"/>
</dbReference>
<protein>
    <recommendedName>
        <fullName evidence="10">UDP-N-acetylglucosamine--N-acetylmuramyl-(pentapeptide) pyrophosphoryl-undecaprenol N-acetylglucosamine transferase</fullName>
        <ecNumber evidence="10">2.4.1.227</ecNumber>
    </recommendedName>
    <alternativeName>
        <fullName evidence="10">Undecaprenyl-PP-MurNAc-pentapeptide-UDPGlcNAc GlcNAc transferase</fullName>
    </alternativeName>
</protein>
<evidence type="ECO:0000256" key="8">
    <source>
        <dbReference type="ARBA" id="ARBA00023306"/>
    </source>
</evidence>
<evidence type="ECO:0000256" key="3">
    <source>
        <dbReference type="ARBA" id="ARBA00022676"/>
    </source>
</evidence>
<dbReference type="GO" id="GO:0005886">
    <property type="term" value="C:plasma membrane"/>
    <property type="evidence" value="ECO:0007669"/>
    <property type="project" value="UniProtKB-SubCell"/>
</dbReference>
<dbReference type="GO" id="GO:0050511">
    <property type="term" value="F:undecaprenyldiphospho-muramoylpentapeptide beta-N-acetylglucosaminyltransferase activity"/>
    <property type="evidence" value="ECO:0007669"/>
    <property type="project" value="UniProtKB-UniRule"/>
</dbReference>
<evidence type="ECO:0000259" key="11">
    <source>
        <dbReference type="Pfam" id="PF03033"/>
    </source>
</evidence>
<dbReference type="EMBL" id="MFHD01000026">
    <property type="protein sequence ID" value="OGF61745.1"/>
    <property type="molecule type" value="Genomic_DNA"/>
</dbReference>
<feature type="binding site" evidence="10">
    <location>
        <begin position="10"/>
        <end position="12"/>
    </location>
    <ligand>
        <name>UDP-N-acetyl-alpha-D-glucosamine</name>
        <dbReference type="ChEBI" id="CHEBI:57705"/>
    </ligand>
</feature>
<dbReference type="GO" id="GO:0051991">
    <property type="term" value="F:UDP-N-acetyl-D-glucosamine:N-acetylmuramoyl-L-alanyl-D-glutamyl-meso-2,6-diaminopimelyl-D-alanyl-D-alanine-diphosphoundecaprenol 4-beta-N-acetylglucosaminlytransferase activity"/>
    <property type="evidence" value="ECO:0007669"/>
    <property type="project" value="RHEA"/>
</dbReference>
<dbReference type="CDD" id="cd03785">
    <property type="entry name" value="GT28_MurG"/>
    <property type="match status" value="1"/>
</dbReference>
<evidence type="ECO:0000256" key="5">
    <source>
        <dbReference type="ARBA" id="ARBA00022960"/>
    </source>
</evidence>
<comment type="pathway">
    <text evidence="10">Cell wall biogenesis; peptidoglycan biosynthesis.</text>
</comment>
<comment type="caution">
    <text evidence="10">Lacks conserved residue(s) required for the propagation of feature annotation.</text>
</comment>
<feature type="binding site" evidence="10">
    <location>
        <position position="304"/>
    </location>
    <ligand>
        <name>UDP-N-acetyl-alpha-D-glucosamine</name>
        <dbReference type="ChEBI" id="CHEBI:57705"/>
    </ligand>
</feature>
<dbReference type="PANTHER" id="PTHR21015">
    <property type="entry name" value="UDP-N-ACETYLGLUCOSAMINE--N-ACETYLMURAMYL-(PENTAPEPTIDE) PYROPHOSPHORYL-UNDECAPRENOL N-ACETYLGLUCOSAMINE TRANSFERASE 1"/>
    <property type="match status" value="1"/>
</dbReference>
<sequence length="374" mass="41592">MKIIFTGGGTGGHFYPLIAVARALKKEAEAENIARLELFFVSDEILDKDLLFREDIKFIKVPAGKIRRYFSLRYIPDTLKTLWGILWVFWRLYLIMPDMVFSKGGYASFPTLVAARFLKIPVLIHDSDAVPGLVSRWTGEWTARIAVSFMEAARYFEGKNVAITGNPIRPQVVGGNLPEAIEYFRLEENLPTILILGGSQGSERINEALLSALEKTVKTYQIIHQTGKTNFEDVASRAEVLLEHSEFKTRYHPHGFLGEGELRGAYKAASIVIARAGSGLIFEIAANGAPAILIPLPSAAQNHQRENAYAYARFGACEVIEETNLTPNLLLAEIDKILANPERIRKMKLAAAGFARPDAAQKIAREIIKLGIHE</sequence>
<keyword evidence="6 10" id="KW-0573">Peptidoglycan synthesis</keyword>
<dbReference type="HAMAP" id="MF_00033">
    <property type="entry name" value="MurG"/>
    <property type="match status" value="1"/>
</dbReference>
<evidence type="ECO:0000313" key="13">
    <source>
        <dbReference type="EMBL" id="OGF61745.1"/>
    </source>
</evidence>
<dbReference type="EC" id="2.4.1.227" evidence="10"/>
<gene>
    <name evidence="10" type="primary">murG</name>
    <name evidence="13" type="ORF">A2834_00895</name>
</gene>
<dbReference type="PANTHER" id="PTHR21015:SF22">
    <property type="entry name" value="GLYCOSYLTRANSFERASE"/>
    <property type="match status" value="1"/>
</dbReference>
<accession>A0A1F5VEA8</accession>
<dbReference type="GO" id="GO:0051301">
    <property type="term" value="P:cell division"/>
    <property type="evidence" value="ECO:0007669"/>
    <property type="project" value="UniProtKB-KW"/>
</dbReference>
<comment type="catalytic activity">
    <reaction evidence="10">
        <text>di-trans,octa-cis-undecaprenyl diphospho-N-acetyl-alpha-D-muramoyl-L-alanyl-D-glutamyl-meso-2,6-diaminopimeloyl-D-alanyl-D-alanine + UDP-N-acetyl-alpha-D-glucosamine = di-trans,octa-cis-undecaprenyl diphospho-[N-acetyl-alpha-D-glucosaminyl-(1-&gt;4)]-N-acetyl-alpha-D-muramoyl-L-alanyl-D-glutamyl-meso-2,6-diaminopimeloyl-D-alanyl-D-alanine + UDP + H(+)</text>
        <dbReference type="Rhea" id="RHEA:31227"/>
        <dbReference type="ChEBI" id="CHEBI:15378"/>
        <dbReference type="ChEBI" id="CHEBI:57705"/>
        <dbReference type="ChEBI" id="CHEBI:58223"/>
        <dbReference type="ChEBI" id="CHEBI:61387"/>
        <dbReference type="ChEBI" id="CHEBI:61388"/>
        <dbReference type="EC" id="2.4.1.227"/>
    </reaction>
</comment>
<dbReference type="GO" id="GO:0005975">
    <property type="term" value="P:carbohydrate metabolic process"/>
    <property type="evidence" value="ECO:0007669"/>
    <property type="project" value="InterPro"/>
</dbReference>
<evidence type="ECO:0000256" key="9">
    <source>
        <dbReference type="ARBA" id="ARBA00023316"/>
    </source>
</evidence>
<dbReference type="GO" id="GO:0008360">
    <property type="term" value="P:regulation of cell shape"/>
    <property type="evidence" value="ECO:0007669"/>
    <property type="project" value="UniProtKB-KW"/>
</dbReference>
<feature type="binding site" evidence="10">
    <location>
        <position position="199"/>
    </location>
    <ligand>
        <name>UDP-N-acetyl-alpha-D-glucosamine</name>
        <dbReference type="ChEBI" id="CHEBI:57705"/>
    </ligand>
</feature>
<proteinExistence type="inferred from homology"/>
<dbReference type="STRING" id="1798325.A2834_00895"/>
<dbReference type="UniPathway" id="UPA00219"/>
<dbReference type="SUPFAM" id="SSF53756">
    <property type="entry name" value="UDP-Glycosyltransferase/glycogen phosphorylase"/>
    <property type="match status" value="1"/>
</dbReference>
<evidence type="ECO:0000256" key="2">
    <source>
        <dbReference type="ARBA" id="ARBA00022618"/>
    </source>
</evidence>
<dbReference type="InterPro" id="IPR006009">
    <property type="entry name" value="GlcNAc_MurG"/>
</dbReference>
<dbReference type="Pfam" id="PF03033">
    <property type="entry name" value="Glyco_transf_28"/>
    <property type="match status" value="1"/>
</dbReference>
<feature type="domain" description="Glycosyltransferase family 28 N-terminal" evidence="11">
    <location>
        <begin position="3"/>
        <end position="146"/>
    </location>
</feature>
<dbReference type="Pfam" id="PF04101">
    <property type="entry name" value="Glyco_tran_28_C"/>
    <property type="match status" value="1"/>
</dbReference>